<evidence type="ECO:0000256" key="1">
    <source>
        <dbReference type="SAM" id="Coils"/>
    </source>
</evidence>
<proteinExistence type="predicted"/>
<feature type="compositionally biased region" description="Low complexity" evidence="2">
    <location>
        <begin position="407"/>
        <end position="420"/>
    </location>
</feature>
<keyword evidence="1" id="KW-0175">Coiled coil</keyword>
<sequence>MANPHIAMMQQNKNKQNERQNAMRHDFQNLGSIGAMAKQGYDIEANAPDPRNDMADMLGKSAQTVTGGRPAHGWRALISGLLEGASAGLKGKVSQEKKEKAEKMGRVFEWLEANGMAMAEKNKQNKMKMQAEEELSPLLKDYAQNMGTMAPLAKEKYVEHILGRLNETTGSDYQLSSIDQVNPLKVTVRSPKNGNGLFVHDFSKQVGGVNADLYQKAVDFENQKFNQENQRIDLARQNTEGRWSAEKQFEVGLGKEGAKKMVESVKKAEQENNTLEDALYATKEAKDLLSTGKVIAGSDVSAYIQRLTGKAFNTEGMTATQLYDTAAAQLYEFAKGNISFGNTNQKEFEFLTSRIPDSSKTPKAMAMMLDRFEKKIERKMAKNESLISKMPDYSQGLEARSGGGVQQGQTQQPGMQEQQQRTFKVKAPNGQIVLVPESEIDDAVSRGGTVVQ</sequence>
<feature type="coiled-coil region" evidence="1">
    <location>
        <begin position="258"/>
        <end position="285"/>
    </location>
</feature>
<organism evidence="3">
    <name type="scientific">uncultured Caudovirales phage</name>
    <dbReference type="NCBI Taxonomy" id="2100421"/>
    <lineage>
        <taxon>Viruses</taxon>
        <taxon>Duplodnaviria</taxon>
        <taxon>Heunggongvirae</taxon>
        <taxon>Uroviricota</taxon>
        <taxon>Caudoviricetes</taxon>
        <taxon>Peduoviridae</taxon>
        <taxon>Maltschvirus</taxon>
        <taxon>Maltschvirus maltsch</taxon>
    </lineage>
</organism>
<protein>
    <submittedName>
        <fullName evidence="3">Uncharacterized protein</fullName>
    </submittedName>
</protein>
<dbReference type="EMBL" id="LR797461">
    <property type="protein sequence ID" value="CAB4218194.1"/>
    <property type="molecule type" value="Genomic_DNA"/>
</dbReference>
<gene>
    <name evidence="3" type="ORF">UFOVP1597_2</name>
</gene>
<reference evidence="3" key="1">
    <citation type="submission" date="2020-05" db="EMBL/GenBank/DDBJ databases">
        <authorList>
            <person name="Chiriac C."/>
            <person name="Salcher M."/>
            <person name="Ghai R."/>
            <person name="Kavagutti S V."/>
        </authorList>
    </citation>
    <scope>NUCLEOTIDE SEQUENCE</scope>
</reference>
<feature type="region of interest" description="Disordered" evidence="2">
    <location>
        <begin position="394"/>
        <end position="423"/>
    </location>
</feature>
<name>A0A6J5STZ6_9CAUD</name>
<accession>A0A6J5STZ6</accession>
<evidence type="ECO:0000313" key="3">
    <source>
        <dbReference type="EMBL" id="CAB4218194.1"/>
    </source>
</evidence>
<evidence type="ECO:0000256" key="2">
    <source>
        <dbReference type="SAM" id="MobiDB-lite"/>
    </source>
</evidence>